<dbReference type="RefSeq" id="WP_261965525.1">
    <property type="nucleotide sequence ID" value="NZ_BAAAXA010000001.1"/>
</dbReference>
<dbReference type="AlphaFoldDB" id="A0A9W6KKA0"/>
<dbReference type="PANTHER" id="PTHR43433">
    <property type="entry name" value="HYDROLASE, ALPHA/BETA FOLD FAMILY PROTEIN"/>
    <property type="match status" value="1"/>
</dbReference>
<evidence type="ECO:0000313" key="3">
    <source>
        <dbReference type="Proteomes" id="UP001143480"/>
    </source>
</evidence>
<dbReference type="Proteomes" id="UP001143480">
    <property type="component" value="Unassembled WGS sequence"/>
</dbReference>
<sequence length="280" mass="30139">MEHSYGVSGWAGTGDGRRLHYMAGGDGETTVVFVSGMGLSRSVWGLVQPLVAERTRAVVYDRAGTGRSDDDPEPLCLGRMASDLDALLRDLGNGPYVLVGHSWGAPLARAAAAAEPGRIKGLVLVDPTDEQCELYFAKSARRRFAWTRRLVPAMARAGLYRLGCRPGMVQPPDVAAEHRAEDFTVRAARTMAAELECFLDDLPTLRDEPPHLGDLPVTVISGTAPAKYDRAVRAAVTDAHRRAADALPNGRLVQARSSGHLVMFTEPELVAAEVITAAER</sequence>
<accession>A0A9W6KKA0</accession>
<comment type="caution">
    <text evidence="2">The sequence shown here is derived from an EMBL/GenBank/DDBJ whole genome shotgun (WGS) entry which is preliminary data.</text>
</comment>
<keyword evidence="2" id="KW-0378">Hydrolase</keyword>
<protein>
    <submittedName>
        <fullName evidence="2">Alpha/beta hydrolase fold</fullName>
    </submittedName>
</protein>
<dbReference type="GO" id="GO:0016787">
    <property type="term" value="F:hydrolase activity"/>
    <property type="evidence" value="ECO:0007669"/>
    <property type="project" value="UniProtKB-KW"/>
</dbReference>
<dbReference type="Gene3D" id="3.40.50.1820">
    <property type="entry name" value="alpha/beta hydrolase"/>
    <property type="match status" value="1"/>
</dbReference>
<evidence type="ECO:0000259" key="1">
    <source>
        <dbReference type="Pfam" id="PF12697"/>
    </source>
</evidence>
<dbReference type="PANTHER" id="PTHR43433:SF10">
    <property type="entry name" value="AB HYDROLASE-1 DOMAIN-CONTAINING PROTEIN"/>
    <property type="match status" value="1"/>
</dbReference>
<dbReference type="Pfam" id="PF12697">
    <property type="entry name" value="Abhydrolase_6"/>
    <property type="match status" value="1"/>
</dbReference>
<evidence type="ECO:0000313" key="2">
    <source>
        <dbReference type="EMBL" id="GLL01059.1"/>
    </source>
</evidence>
<dbReference type="InterPro" id="IPR029058">
    <property type="entry name" value="AB_hydrolase_fold"/>
</dbReference>
<reference evidence="2" key="1">
    <citation type="journal article" date="2014" name="Int. J. Syst. Evol. Microbiol.">
        <title>Complete genome sequence of Corynebacterium casei LMG S-19264T (=DSM 44701T), isolated from a smear-ripened cheese.</title>
        <authorList>
            <consortium name="US DOE Joint Genome Institute (JGI-PGF)"/>
            <person name="Walter F."/>
            <person name="Albersmeier A."/>
            <person name="Kalinowski J."/>
            <person name="Ruckert C."/>
        </authorList>
    </citation>
    <scope>NUCLEOTIDE SEQUENCE</scope>
    <source>
        <strain evidence="2">VKM Ac-1321</strain>
    </source>
</reference>
<dbReference type="PRINTS" id="PR00111">
    <property type="entry name" value="ABHYDROLASE"/>
</dbReference>
<name>A0A9W6KKA0_9ACTN</name>
<organism evidence="2 3">
    <name type="scientific">Dactylosporangium matsuzakiense</name>
    <dbReference type="NCBI Taxonomy" id="53360"/>
    <lineage>
        <taxon>Bacteria</taxon>
        <taxon>Bacillati</taxon>
        <taxon>Actinomycetota</taxon>
        <taxon>Actinomycetes</taxon>
        <taxon>Micromonosporales</taxon>
        <taxon>Micromonosporaceae</taxon>
        <taxon>Dactylosporangium</taxon>
    </lineage>
</organism>
<proteinExistence type="predicted"/>
<feature type="domain" description="AB hydrolase-1" evidence="1">
    <location>
        <begin position="31"/>
        <end position="272"/>
    </location>
</feature>
<dbReference type="InterPro" id="IPR000073">
    <property type="entry name" value="AB_hydrolase_1"/>
</dbReference>
<dbReference type="EMBL" id="BSFP01000013">
    <property type="protein sequence ID" value="GLL01059.1"/>
    <property type="molecule type" value="Genomic_DNA"/>
</dbReference>
<gene>
    <name evidence="2" type="ORF">GCM10017581_028000</name>
</gene>
<dbReference type="InterPro" id="IPR050471">
    <property type="entry name" value="AB_hydrolase"/>
</dbReference>
<reference evidence="2" key="2">
    <citation type="submission" date="2023-01" db="EMBL/GenBank/DDBJ databases">
        <authorList>
            <person name="Sun Q."/>
            <person name="Evtushenko L."/>
        </authorList>
    </citation>
    <scope>NUCLEOTIDE SEQUENCE</scope>
    <source>
        <strain evidence="2">VKM Ac-1321</strain>
    </source>
</reference>
<dbReference type="SUPFAM" id="SSF53474">
    <property type="entry name" value="alpha/beta-Hydrolases"/>
    <property type="match status" value="1"/>
</dbReference>
<keyword evidence="3" id="KW-1185">Reference proteome</keyword>